<evidence type="ECO:0000313" key="2">
    <source>
        <dbReference type="EMBL" id="CAG8656413.1"/>
    </source>
</evidence>
<evidence type="ECO:0000259" key="1">
    <source>
        <dbReference type="Pfam" id="PF25372"/>
    </source>
</evidence>
<gene>
    <name evidence="2" type="ORF">DERYTH_LOCUS10469</name>
</gene>
<dbReference type="InterPro" id="IPR032675">
    <property type="entry name" value="LRR_dom_sf"/>
</dbReference>
<accession>A0A9N9DXD1</accession>
<dbReference type="Pfam" id="PF25372">
    <property type="entry name" value="DUF7885"/>
    <property type="match status" value="1"/>
</dbReference>
<dbReference type="PANTHER" id="PTHR13318">
    <property type="entry name" value="PARTNER OF PAIRED, ISOFORM B-RELATED"/>
    <property type="match status" value="1"/>
</dbReference>
<dbReference type="SMART" id="SM00367">
    <property type="entry name" value="LRR_CC"/>
    <property type="match status" value="4"/>
</dbReference>
<dbReference type="GO" id="GO:0019005">
    <property type="term" value="C:SCF ubiquitin ligase complex"/>
    <property type="evidence" value="ECO:0007669"/>
    <property type="project" value="TreeGrafter"/>
</dbReference>
<dbReference type="InterPro" id="IPR006553">
    <property type="entry name" value="Leu-rich_rpt_Cys-con_subtyp"/>
</dbReference>
<sequence length="150" mass="16902">GLGHIKDMLKQEIAHLCTKIHFLDLAFCSSITNSIICLIVQSCQNLEYLNLSGCGNISDVVICDIIYYCQKLKYLDISCCNISDLATKKIASSCINLKFLNIQLCEGISENAVKKLNSNIKVKESNGSQKMWIKAFIRWVGDKIKCFERN</sequence>
<dbReference type="GO" id="GO:0031146">
    <property type="term" value="P:SCF-dependent proteasomal ubiquitin-dependent protein catabolic process"/>
    <property type="evidence" value="ECO:0007669"/>
    <property type="project" value="TreeGrafter"/>
</dbReference>
<dbReference type="AlphaFoldDB" id="A0A9N9DXD1"/>
<keyword evidence="3" id="KW-1185">Reference proteome</keyword>
<comment type="caution">
    <text evidence="2">The sequence shown here is derived from an EMBL/GenBank/DDBJ whole genome shotgun (WGS) entry which is preliminary data.</text>
</comment>
<dbReference type="Gene3D" id="3.80.10.10">
    <property type="entry name" value="Ribonuclease Inhibitor"/>
    <property type="match status" value="1"/>
</dbReference>
<dbReference type="SUPFAM" id="SSF52047">
    <property type="entry name" value="RNI-like"/>
    <property type="match status" value="1"/>
</dbReference>
<dbReference type="OrthoDB" id="10257471at2759"/>
<name>A0A9N9DXD1_9GLOM</name>
<feature type="domain" description="F-box/LRR-repeat protein 15-like leucin rich repeat" evidence="1">
    <location>
        <begin position="7"/>
        <end position="117"/>
    </location>
</feature>
<feature type="non-terminal residue" evidence="2">
    <location>
        <position position="150"/>
    </location>
</feature>
<proteinExistence type="predicted"/>
<reference evidence="2" key="1">
    <citation type="submission" date="2021-06" db="EMBL/GenBank/DDBJ databases">
        <authorList>
            <person name="Kallberg Y."/>
            <person name="Tangrot J."/>
            <person name="Rosling A."/>
        </authorList>
    </citation>
    <scope>NUCLEOTIDE SEQUENCE</scope>
    <source>
        <strain evidence="2">MA453B</strain>
    </source>
</reference>
<dbReference type="EMBL" id="CAJVPY010006105">
    <property type="protein sequence ID" value="CAG8656413.1"/>
    <property type="molecule type" value="Genomic_DNA"/>
</dbReference>
<dbReference type="Proteomes" id="UP000789405">
    <property type="component" value="Unassembled WGS sequence"/>
</dbReference>
<protein>
    <submittedName>
        <fullName evidence="2">4899_t:CDS:1</fullName>
    </submittedName>
</protein>
<organism evidence="2 3">
    <name type="scientific">Dentiscutata erythropus</name>
    <dbReference type="NCBI Taxonomy" id="1348616"/>
    <lineage>
        <taxon>Eukaryota</taxon>
        <taxon>Fungi</taxon>
        <taxon>Fungi incertae sedis</taxon>
        <taxon>Mucoromycota</taxon>
        <taxon>Glomeromycotina</taxon>
        <taxon>Glomeromycetes</taxon>
        <taxon>Diversisporales</taxon>
        <taxon>Gigasporaceae</taxon>
        <taxon>Dentiscutata</taxon>
    </lineage>
</organism>
<evidence type="ECO:0000313" key="3">
    <source>
        <dbReference type="Proteomes" id="UP000789405"/>
    </source>
</evidence>
<dbReference type="InterPro" id="IPR057207">
    <property type="entry name" value="FBXL15_LRR"/>
</dbReference>